<dbReference type="InterPro" id="IPR001789">
    <property type="entry name" value="Sig_transdc_resp-reg_receiver"/>
</dbReference>
<gene>
    <name evidence="4" type="ORF">H8D96_21315</name>
</gene>
<name>A0A8J6P8Q7_9BACT</name>
<comment type="caution">
    <text evidence="4">The sequence shown here is derived from an EMBL/GenBank/DDBJ whole genome shotgun (WGS) entry which is preliminary data.</text>
</comment>
<organism evidence="4 5">
    <name type="scientific">Candidatus Desulfatibia vada</name>
    <dbReference type="NCBI Taxonomy" id="2841696"/>
    <lineage>
        <taxon>Bacteria</taxon>
        <taxon>Pseudomonadati</taxon>
        <taxon>Thermodesulfobacteriota</taxon>
        <taxon>Desulfobacteria</taxon>
        <taxon>Desulfobacterales</taxon>
        <taxon>Desulfobacterales incertae sedis</taxon>
        <taxon>Candidatus Desulfatibia</taxon>
    </lineage>
</organism>
<keyword evidence="1 2" id="KW-0597">Phosphoprotein</keyword>
<protein>
    <submittedName>
        <fullName evidence="4">Response regulator</fullName>
    </submittedName>
</protein>
<dbReference type="EMBL" id="JACNIG010000446">
    <property type="protein sequence ID" value="MBC8434456.1"/>
    <property type="molecule type" value="Genomic_DNA"/>
</dbReference>
<reference evidence="4 5" key="1">
    <citation type="submission" date="2020-08" db="EMBL/GenBank/DDBJ databases">
        <title>Bridging the membrane lipid divide: bacteria of the FCB group superphylum have the potential to synthesize archaeal ether lipids.</title>
        <authorList>
            <person name="Villanueva L."/>
            <person name="Von Meijenfeldt F.A.B."/>
            <person name="Westbye A.B."/>
            <person name="Yadav S."/>
            <person name="Hopmans E.C."/>
            <person name="Dutilh B.E."/>
            <person name="Sinninghe Damste J.S."/>
        </authorList>
    </citation>
    <scope>NUCLEOTIDE SEQUENCE [LARGE SCALE GENOMIC DNA]</scope>
    <source>
        <strain evidence="4">NIOZ-UU17</strain>
    </source>
</reference>
<feature type="domain" description="Response regulatory" evidence="3">
    <location>
        <begin position="7"/>
        <end position="121"/>
    </location>
</feature>
<dbReference type="PROSITE" id="PS50110">
    <property type="entry name" value="RESPONSE_REGULATORY"/>
    <property type="match status" value="1"/>
</dbReference>
<evidence type="ECO:0000313" key="5">
    <source>
        <dbReference type="Proteomes" id="UP000605201"/>
    </source>
</evidence>
<dbReference type="Proteomes" id="UP000605201">
    <property type="component" value="Unassembled WGS sequence"/>
</dbReference>
<dbReference type="PANTHER" id="PTHR44591:SF20">
    <property type="entry name" value="PROTEIN PILH"/>
    <property type="match status" value="1"/>
</dbReference>
<dbReference type="PANTHER" id="PTHR44591">
    <property type="entry name" value="STRESS RESPONSE REGULATOR PROTEIN 1"/>
    <property type="match status" value="1"/>
</dbReference>
<sequence length="138" mass="15575">MNFPSNKILIVEDEKLPRNVLQKILIKLGYPVESAESAEKALKILESEKIPLVITDLILPDMDGNELCKRIKKINSESVIYALSGQIAAFEPAKLEEIGFDGYMCKPVKIYVLKRAIEGAFDRIDKKRERQSVLLSKA</sequence>
<dbReference type="CDD" id="cd17546">
    <property type="entry name" value="REC_hyHK_CKI1_RcsC-like"/>
    <property type="match status" value="1"/>
</dbReference>
<dbReference type="InterPro" id="IPR011006">
    <property type="entry name" value="CheY-like_superfamily"/>
</dbReference>
<dbReference type="AlphaFoldDB" id="A0A8J6P8Q7"/>
<dbReference type="GO" id="GO:0000160">
    <property type="term" value="P:phosphorelay signal transduction system"/>
    <property type="evidence" value="ECO:0007669"/>
    <property type="project" value="InterPro"/>
</dbReference>
<evidence type="ECO:0000313" key="4">
    <source>
        <dbReference type="EMBL" id="MBC8434456.1"/>
    </source>
</evidence>
<evidence type="ECO:0000259" key="3">
    <source>
        <dbReference type="PROSITE" id="PS50110"/>
    </source>
</evidence>
<feature type="modified residue" description="4-aspartylphosphate" evidence="2">
    <location>
        <position position="56"/>
    </location>
</feature>
<dbReference type="Pfam" id="PF00072">
    <property type="entry name" value="Response_reg"/>
    <property type="match status" value="1"/>
</dbReference>
<evidence type="ECO:0000256" key="1">
    <source>
        <dbReference type="ARBA" id="ARBA00022553"/>
    </source>
</evidence>
<dbReference type="InterPro" id="IPR050595">
    <property type="entry name" value="Bact_response_regulator"/>
</dbReference>
<accession>A0A8J6P8Q7</accession>
<proteinExistence type="predicted"/>
<dbReference type="SMART" id="SM00448">
    <property type="entry name" value="REC"/>
    <property type="match status" value="1"/>
</dbReference>
<dbReference type="Gene3D" id="3.40.50.2300">
    <property type="match status" value="1"/>
</dbReference>
<evidence type="ECO:0000256" key="2">
    <source>
        <dbReference type="PROSITE-ProRule" id="PRU00169"/>
    </source>
</evidence>
<dbReference type="SUPFAM" id="SSF52172">
    <property type="entry name" value="CheY-like"/>
    <property type="match status" value="1"/>
</dbReference>